<dbReference type="RefSeq" id="WP_152101244.1">
    <property type="nucleotide sequence ID" value="NZ_AP021861.1"/>
</dbReference>
<keyword evidence="4" id="KW-1185">Reference proteome</keyword>
<dbReference type="AlphaFoldDB" id="A0A5K7XIQ1"/>
<keyword evidence="1" id="KW-0812">Transmembrane</keyword>
<sequence>MLTREVKSVAVAALLAVAAIAMTALAAPVFADQLAAGDDAHQTQTLAADAASPSKVCGSAFAPATGGLLLAIGALGVWTSRPRRPRVDFAPAA</sequence>
<evidence type="ECO:0000313" key="4">
    <source>
        <dbReference type="Proteomes" id="UP000326837"/>
    </source>
</evidence>
<keyword evidence="2" id="KW-0732">Signal</keyword>
<evidence type="ECO:0000256" key="2">
    <source>
        <dbReference type="SAM" id="SignalP"/>
    </source>
</evidence>
<keyword evidence="1" id="KW-1133">Transmembrane helix</keyword>
<accession>A0A5K7XIQ1</accession>
<evidence type="ECO:0000256" key="1">
    <source>
        <dbReference type="SAM" id="Phobius"/>
    </source>
</evidence>
<dbReference type="KEGG" id="lpav:PLANPX_5594"/>
<protein>
    <submittedName>
        <fullName evidence="3">Uncharacterized protein</fullName>
    </submittedName>
</protein>
<proteinExistence type="predicted"/>
<reference evidence="4" key="1">
    <citation type="submission" date="2019-10" db="EMBL/GenBank/DDBJ databases">
        <title>Lacipirellula parvula gen. nov., sp. nov., representing a lineage of planctomycetes widespread in freshwater anoxic habitats, and description of the family Lacipirellulaceae.</title>
        <authorList>
            <person name="Dedysh S.N."/>
            <person name="Kulichevskaya I.S."/>
            <person name="Beletsky A.V."/>
            <person name="Rakitin A.L."/>
            <person name="Mardanov A.V."/>
            <person name="Ivanova A.A."/>
            <person name="Saltykova V.X."/>
            <person name="Rijpstra W.I.C."/>
            <person name="Sinninghe Damste J.S."/>
            <person name="Ravin N.V."/>
        </authorList>
    </citation>
    <scope>NUCLEOTIDE SEQUENCE [LARGE SCALE GENOMIC DNA]</scope>
    <source>
        <strain evidence="4">PX69</strain>
    </source>
</reference>
<gene>
    <name evidence="3" type="ORF">PLANPX_5594</name>
</gene>
<dbReference type="Proteomes" id="UP000326837">
    <property type="component" value="Chromosome"/>
</dbReference>
<feature type="chain" id="PRO_5024832700" evidence="2">
    <location>
        <begin position="27"/>
        <end position="93"/>
    </location>
</feature>
<keyword evidence="1" id="KW-0472">Membrane</keyword>
<dbReference type="EMBL" id="AP021861">
    <property type="protein sequence ID" value="BBO35982.1"/>
    <property type="molecule type" value="Genomic_DNA"/>
</dbReference>
<evidence type="ECO:0000313" key="3">
    <source>
        <dbReference type="EMBL" id="BBO35982.1"/>
    </source>
</evidence>
<name>A0A5K7XIQ1_9BACT</name>
<feature type="signal peptide" evidence="2">
    <location>
        <begin position="1"/>
        <end position="26"/>
    </location>
</feature>
<organism evidence="3 4">
    <name type="scientific">Lacipirellula parvula</name>
    <dbReference type="NCBI Taxonomy" id="2650471"/>
    <lineage>
        <taxon>Bacteria</taxon>
        <taxon>Pseudomonadati</taxon>
        <taxon>Planctomycetota</taxon>
        <taxon>Planctomycetia</taxon>
        <taxon>Pirellulales</taxon>
        <taxon>Lacipirellulaceae</taxon>
        <taxon>Lacipirellula</taxon>
    </lineage>
</organism>
<feature type="transmembrane region" description="Helical" evidence="1">
    <location>
        <begin position="60"/>
        <end position="78"/>
    </location>
</feature>